<dbReference type="InterPro" id="IPR036388">
    <property type="entry name" value="WH-like_DNA-bd_sf"/>
</dbReference>
<dbReference type="OrthoDB" id="9767131at2"/>
<dbReference type="InterPro" id="IPR013196">
    <property type="entry name" value="HTH_11"/>
</dbReference>
<accession>A0A1U7CNJ3</accession>
<dbReference type="Pfam" id="PF25583">
    <property type="entry name" value="WCX"/>
    <property type="match status" value="1"/>
</dbReference>
<dbReference type="InterPro" id="IPR057727">
    <property type="entry name" value="WCX_dom"/>
</dbReference>
<dbReference type="Proteomes" id="UP000186309">
    <property type="component" value="Chromosome"/>
</dbReference>
<keyword evidence="5" id="KW-1185">Reference proteome</keyword>
<name>A0A1U7CNJ3_9BACT</name>
<evidence type="ECO:0008006" key="6">
    <source>
        <dbReference type="Google" id="ProtNLM"/>
    </source>
</evidence>
<evidence type="ECO:0000313" key="4">
    <source>
        <dbReference type="EMBL" id="APW60453.1"/>
    </source>
</evidence>
<dbReference type="RefSeq" id="WP_076345104.1">
    <property type="nucleotide sequence ID" value="NZ_CP019082.1"/>
</dbReference>
<evidence type="ECO:0000259" key="3">
    <source>
        <dbReference type="Pfam" id="PF25583"/>
    </source>
</evidence>
<proteinExistence type="predicted"/>
<organism evidence="4 5">
    <name type="scientific">Paludisphaera borealis</name>
    <dbReference type="NCBI Taxonomy" id="1387353"/>
    <lineage>
        <taxon>Bacteria</taxon>
        <taxon>Pseudomonadati</taxon>
        <taxon>Planctomycetota</taxon>
        <taxon>Planctomycetia</taxon>
        <taxon>Isosphaerales</taxon>
        <taxon>Isosphaeraceae</taxon>
        <taxon>Paludisphaera</taxon>
    </lineage>
</organism>
<dbReference type="Gene3D" id="1.10.10.10">
    <property type="entry name" value="Winged helix-like DNA-binding domain superfamily/Winged helix DNA-binding domain"/>
    <property type="match status" value="1"/>
</dbReference>
<dbReference type="InterPro" id="IPR051534">
    <property type="entry name" value="CBASS_pafABC_assoc_protein"/>
</dbReference>
<feature type="domain" description="Helix-turn-helix type 11" evidence="2">
    <location>
        <begin position="30"/>
        <end position="84"/>
    </location>
</feature>
<dbReference type="PANTHER" id="PTHR34580">
    <property type="match status" value="1"/>
</dbReference>
<protein>
    <recommendedName>
        <fullName evidence="6">HTH deoR-type domain-containing protein</fullName>
    </recommendedName>
</protein>
<dbReference type="KEGG" id="pbor:BSF38_01922"/>
<sequence>MNHHTPVNQAIPPPQPPSTNAATGNYPLARLLQLVMLLQTERCPNARQLAEACEVSRRTIYRDFSTLGAAGIAVHYVPDRQGYQLARNVFLQPTRLQEKEALALLLISRCWEGAGTVGLLRQARIAVDKVLQGLPQELRASINHCSELLPEVPEVEELPGNGHILFDGVLAAMTCRRQIRLWYREQGRAEAEVETTKMSLYRLPRIQGQWALVGRSSVHRGVVMVPFPWIEKIEPTTDSYTLPPRFQLKRFLDPSHGRRRRAGASPEIVLRLRGGLSRRIDDLPWKGRRRMISLGRDVAELAVEVDSLEDLASVVLSFGDEMEVIGPDALREAVGGLAARIARRYQNAETPPPRK</sequence>
<dbReference type="InterPro" id="IPR036390">
    <property type="entry name" value="WH_DNA-bd_sf"/>
</dbReference>
<gene>
    <name evidence="4" type="ORF">BSF38_01922</name>
</gene>
<dbReference type="EMBL" id="CP019082">
    <property type="protein sequence ID" value="APW60453.1"/>
    <property type="molecule type" value="Genomic_DNA"/>
</dbReference>
<evidence type="ECO:0000256" key="1">
    <source>
        <dbReference type="SAM" id="MobiDB-lite"/>
    </source>
</evidence>
<evidence type="ECO:0000313" key="5">
    <source>
        <dbReference type="Proteomes" id="UP000186309"/>
    </source>
</evidence>
<feature type="region of interest" description="Disordered" evidence="1">
    <location>
        <begin position="1"/>
        <end position="23"/>
    </location>
</feature>
<feature type="domain" description="WCX" evidence="3">
    <location>
        <begin position="266"/>
        <end position="342"/>
    </location>
</feature>
<dbReference type="Pfam" id="PF08279">
    <property type="entry name" value="HTH_11"/>
    <property type="match status" value="1"/>
</dbReference>
<dbReference type="PANTHER" id="PTHR34580:SF1">
    <property type="entry name" value="PROTEIN PAFC"/>
    <property type="match status" value="1"/>
</dbReference>
<evidence type="ECO:0000259" key="2">
    <source>
        <dbReference type="Pfam" id="PF08279"/>
    </source>
</evidence>
<dbReference type="AlphaFoldDB" id="A0A1U7CNJ3"/>
<dbReference type="SUPFAM" id="SSF46785">
    <property type="entry name" value="Winged helix' DNA-binding domain"/>
    <property type="match status" value="1"/>
</dbReference>
<reference evidence="5" key="1">
    <citation type="submission" date="2016-12" db="EMBL/GenBank/DDBJ databases">
        <title>Comparative genomics of four Isosphaeraceae planctomycetes: a common pool of plasmids and glycoside hydrolase genes.</title>
        <authorList>
            <person name="Ivanova A."/>
        </authorList>
    </citation>
    <scope>NUCLEOTIDE SEQUENCE [LARGE SCALE GENOMIC DNA]</scope>
    <source>
        <strain evidence="5">PX4</strain>
    </source>
</reference>